<dbReference type="Proteomes" id="UP000019423">
    <property type="component" value="Chromosome"/>
</dbReference>
<dbReference type="EMBL" id="CP007145">
    <property type="protein sequence ID" value="AHJ96962.1"/>
    <property type="molecule type" value="Genomic_DNA"/>
</dbReference>
<dbReference type="HOGENOM" id="CLU_3136569_0_0_10"/>
<evidence type="ECO:0000313" key="2">
    <source>
        <dbReference type="Proteomes" id="UP000019423"/>
    </source>
</evidence>
<dbReference type="KEGG" id="hsw:Hsw_1367"/>
<dbReference type="STRING" id="1227739.Hsw_1367"/>
<dbReference type="RefSeq" id="WP_197031968.1">
    <property type="nucleotide sequence ID" value="NZ_CP007145.1"/>
</dbReference>
<name>W8EYZ9_9BACT</name>
<proteinExistence type="predicted"/>
<keyword evidence="2" id="KW-1185">Reference proteome</keyword>
<gene>
    <name evidence="1" type="ORF">Hsw_1367</name>
</gene>
<accession>W8EYZ9</accession>
<sequence length="49" mass="5244">MNATTHPQLLDELEFLLGKGDAHVSLEEACQDLIPALINAPVPGLPHTI</sequence>
<reference evidence="1 2" key="1">
    <citation type="submission" date="2014-01" db="EMBL/GenBank/DDBJ databases">
        <title>Complete genome sequence of ionizing-radiation resistance bacterium Hymenobacter swuensis DY53.</title>
        <authorList>
            <person name="Jung J.-H."/>
            <person name="Jeong S.-W."/>
            <person name="Joe M.-H."/>
            <person name="Cho y.-j."/>
            <person name="Kim M.-K."/>
            <person name="Lim S.-Y."/>
        </authorList>
    </citation>
    <scope>NUCLEOTIDE SEQUENCE [LARGE SCALE GENOMIC DNA]</scope>
    <source>
        <strain evidence="1 2">DY53</strain>
    </source>
</reference>
<evidence type="ECO:0000313" key="1">
    <source>
        <dbReference type="EMBL" id="AHJ96962.1"/>
    </source>
</evidence>
<protein>
    <submittedName>
        <fullName evidence="1">Uncharacterized protein</fullName>
    </submittedName>
</protein>
<organism evidence="1 2">
    <name type="scientific">Hymenobacter swuensis DY53</name>
    <dbReference type="NCBI Taxonomy" id="1227739"/>
    <lineage>
        <taxon>Bacteria</taxon>
        <taxon>Pseudomonadati</taxon>
        <taxon>Bacteroidota</taxon>
        <taxon>Cytophagia</taxon>
        <taxon>Cytophagales</taxon>
        <taxon>Hymenobacteraceae</taxon>
        <taxon>Hymenobacter</taxon>
    </lineage>
</organism>
<dbReference type="AlphaFoldDB" id="W8EYZ9"/>
<dbReference type="PATRIC" id="fig|1227739.3.peg.1604"/>